<feature type="transmembrane region" description="Helical" evidence="1">
    <location>
        <begin position="62"/>
        <end position="82"/>
    </location>
</feature>
<feature type="transmembrane region" description="Helical" evidence="1">
    <location>
        <begin position="189"/>
        <end position="211"/>
    </location>
</feature>
<feature type="transmembrane region" description="Helical" evidence="1">
    <location>
        <begin position="20"/>
        <end position="42"/>
    </location>
</feature>
<keyword evidence="1" id="KW-1133">Transmembrane helix</keyword>
<dbReference type="RefSeq" id="WP_130475054.1">
    <property type="nucleotide sequence ID" value="NZ_SFCC01000004.1"/>
</dbReference>
<dbReference type="EMBL" id="SFCC01000004">
    <property type="protein sequence ID" value="RZQ64342.1"/>
    <property type="molecule type" value="Genomic_DNA"/>
</dbReference>
<feature type="transmembrane region" description="Helical" evidence="1">
    <location>
        <begin position="125"/>
        <end position="145"/>
    </location>
</feature>
<dbReference type="Pfam" id="PF06197">
    <property type="entry name" value="DUF998"/>
    <property type="match status" value="1"/>
</dbReference>
<dbReference type="AlphaFoldDB" id="A0A4Q7JBH6"/>
<evidence type="ECO:0000256" key="1">
    <source>
        <dbReference type="SAM" id="Phobius"/>
    </source>
</evidence>
<comment type="caution">
    <text evidence="2">The sequence shown here is derived from an EMBL/GenBank/DDBJ whole genome shotgun (WGS) entry which is preliminary data.</text>
</comment>
<gene>
    <name evidence="2" type="ORF">EWH70_10250</name>
</gene>
<name>A0A4Q7JBH6_9PSEU</name>
<organism evidence="2 3">
    <name type="scientific">Amycolatopsis suaedae</name>
    <dbReference type="NCBI Taxonomy" id="2510978"/>
    <lineage>
        <taxon>Bacteria</taxon>
        <taxon>Bacillati</taxon>
        <taxon>Actinomycetota</taxon>
        <taxon>Actinomycetes</taxon>
        <taxon>Pseudonocardiales</taxon>
        <taxon>Pseudonocardiaceae</taxon>
        <taxon>Amycolatopsis</taxon>
    </lineage>
</organism>
<keyword evidence="3" id="KW-1185">Reference proteome</keyword>
<evidence type="ECO:0000313" key="3">
    <source>
        <dbReference type="Proteomes" id="UP000292003"/>
    </source>
</evidence>
<proteinExistence type="predicted"/>
<keyword evidence="1" id="KW-0472">Membrane</keyword>
<dbReference type="Proteomes" id="UP000292003">
    <property type="component" value="Unassembled WGS sequence"/>
</dbReference>
<sequence length="220" mass="23098">MGKVDGDRARAVPAARLRRWSVAGTAAFGWGLLMLAVLHLLGLRNPLTDPISSYAITEVGSSLLAAALLSLAIGTIAVLGMLRAGPAPVSRTTATLFGSSAVGLTMAAAFPTSTAVDSSATSGMIHFYASLVAFLSVPGIGFSMLDRLRGTAAGRQLANMLRWSLVCLALFGLSYAFANWIEVELLTDLLPIGLVQRVVLGMDIALLIFLLQLARRPQTT</sequence>
<evidence type="ECO:0000313" key="2">
    <source>
        <dbReference type="EMBL" id="RZQ64342.1"/>
    </source>
</evidence>
<dbReference type="InterPro" id="IPR009339">
    <property type="entry name" value="DUF998"/>
</dbReference>
<reference evidence="2 3" key="1">
    <citation type="submission" date="2019-02" db="EMBL/GenBank/DDBJ databases">
        <title>Draft genome sequence of Amycolatopsis sp. 8-3EHSu isolated from roots of Suaeda maritima.</title>
        <authorList>
            <person name="Duangmal K."/>
            <person name="Chantavorakit T."/>
        </authorList>
    </citation>
    <scope>NUCLEOTIDE SEQUENCE [LARGE SCALE GENOMIC DNA]</scope>
    <source>
        <strain evidence="2 3">8-3EHSu</strain>
    </source>
</reference>
<keyword evidence="1" id="KW-0812">Transmembrane</keyword>
<accession>A0A4Q7JBH6</accession>
<feature type="transmembrane region" description="Helical" evidence="1">
    <location>
        <begin position="157"/>
        <end position="177"/>
    </location>
</feature>
<protein>
    <submittedName>
        <fullName evidence="2">DUF998 domain-containing protein</fullName>
    </submittedName>
</protein>
<dbReference type="OrthoDB" id="3614409at2"/>
<feature type="transmembrane region" description="Helical" evidence="1">
    <location>
        <begin position="94"/>
        <end position="113"/>
    </location>
</feature>